<name>A0AAV2IFY4_LYMST</name>
<accession>A0AAV2IFY4</accession>
<feature type="transmembrane region" description="Helical" evidence="1">
    <location>
        <begin position="249"/>
        <end position="270"/>
    </location>
</feature>
<dbReference type="Proteomes" id="UP001497497">
    <property type="component" value="Unassembled WGS sequence"/>
</dbReference>
<evidence type="ECO:0008006" key="4">
    <source>
        <dbReference type="Google" id="ProtNLM"/>
    </source>
</evidence>
<feature type="transmembrane region" description="Helical" evidence="1">
    <location>
        <begin position="38"/>
        <end position="58"/>
    </location>
</feature>
<comment type="caution">
    <text evidence="2">The sequence shown here is derived from an EMBL/GenBank/DDBJ whole genome shotgun (WGS) entry which is preliminary data.</text>
</comment>
<dbReference type="AlphaFoldDB" id="A0AAV2IFY4"/>
<evidence type="ECO:0000313" key="3">
    <source>
        <dbReference type="Proteomes" id="UP001497497"/>
    </source>
</evidence>
<reference evidence="2 3" key="1">
    <citation type="submission" date="2024-04" db="EMBL/GenBank/DDBJ databases">
        <authorList>
            <consortium name="Genoscope - CEA"/>
            <person name="William W."/>
        </authorList>
    </citation>
    <scope>NUCLEOTIDE SEQUENCE [LARGE SCALE GENOMIC DNA]</scope>
</reference>
<keyword evidence="3" id="KW-1185">Reference proteome</keyword>
<feature type="non-terminal residue" evidence="2">
    <location>
        <position position="309"/>
    </location>
</feature>
<feature type="transmembrane region" description="Helical" evidence="1">
    <location>
        <begin position="169"/>
        <end position="190"/>
    </location>
</feature>
<proteinExistence type="predicted"/>
<keyword evidence="1" id="KW-0812">Transmembrane</keyword>
<protein>
    <recommendedName>
        <fullName evidence="4">NADH dehydrogenase subunit 2</fullName>
    </recommendedName>
</protein>
<feature type="transmembrane region" description="Helical" evidence="1">
    <location>
        <begin position="282"/>
        <end position="303"/>
    </location>
</feature>
<keyword evidence="1" id="KW-1133">Transmembrane helix</keyword>
<gene>
    <name evidence="2" type="ORF">GSLYS_00018638001</name>
</gene>
<evidence type="ECO:0000256" key="1">
    <source>
        <dbReference type="SAM" id="Phobius"/>
    </source>
</evidence>
<evidence type="ECO:0000313" key="2">
    <source>
        <dbReference type="EMBL" id="CAL1545155.1"/>
    </source>
</evidence>
<dbReference type="EMBL" id="CAXITT010000681">
    <property type="protein sequence ID" value="CAL1545155.1"/>
    <property type="molecule type" value="Genomic_DNA"/>
</dbReference>
<organism evidence="2 3">
    <name type="scientific">Lymnaea stagnalis</name>
    <name type="common">Great pond snail</name>
    <name type="synonym">Helix stagnalis</name>
    <dbReference type="NCBI Taxonomy" id="6523"/>
    <lineage>
        <taxon>Eukaryota</taxon>
        <taxon>Metazoa</taxon>
        <taxon>Spiralia</taxon>
        <taxon>Lophotrochozoa</taxon>
        <taxon>Mollusca</taxon>
        <taxon>Gastropoda</taxon>
        <taxon>Heterobranchia</taxon>
        <taxon>Euthyneura</taxon>
        <taxon>Panpulmonata</taxon>
        <taxon>Hygrophila</taxon>
        <taxon>Lymnaeoidea</taxon>
        <taxon>Lymnaeidae</taxon>
        <taxon>Lymnaea</taxon>
    </lineage>
</organism>
<sequence>MVSFTSVLLSSVSSCLLFGDDFFLTSFFFTADLPPFTAPLVFAVAFFLAFILALGLRLGGTNFFLTPFELVPGFGGQDFLMLFLGCRVTGFSSDNFLALFLGGRETGFSSDNFLALLLEGRGTGLSSENFLTLFLGGRGTGFSSDNFLDVIFFRFGGDTAISSSSLSSVTFSICATFLVMPFFLLPLAVLSLSSLASKLATTGGEPFTDFMIGRFLFKEFRAPFLFFWSSVVSELSSLTLGFLSGLGLLPVVSALTSLLPFSGLSLLLMVASTFSSYSTTSVLINFFLLGFFALNFLSAFSFFSSSFLS</sequence>
<keyword evidence="1" id="KW-0472">Membrane</keyword>